<reference evidence="2" key="1">
    <citation type="submission" date="2020-05" db="EMBL/GenBank/DDBJ databases">
        <authorList>
            <person name="Chiriac C."/>
            <person name="Salcher M."/>
            <person name="Ghai R."/>
            <person name="Kavagutti S V."/>
        </authorList>
    </citation>
    <scope>NUCLEOTIDE SEQUENCE</scope>
</reference>
<dbReference type="AlphaFoldDB" id="A0A6J6G6Q6"/>
<feature type="domain" description="AB hydrolase-1" evidence="1">
    <location>
        <begin position="29"/>
        <end position="129"/>
    </location>
</feature>
<evidence type="ECO:0000259" key="1">
    <source>
        <dbReference type="Pfam" id="PF00561"/>
    </source>
</evidence>
<dbReference type="PRINTS" id="PR00111">
    <property type="entry name" value="ABHYDROLASE"/>
</dbReference>
<dbReference type="PANTHER" id="PTHR43689:SF8">
    <property type="entry name" value="ALPHA_BETA-HYDROLASES SUPERFAMILY PROTEIN"/>
    <property type="match status" value="1"/>
</dbReference>
<sequence>MSDSSTGRARTGRDDRFRLGAILVGVEHPVVLVHGWGGSYESTWRSSGFADLLEDAGRTVIGVDLLGHGRSPKPHDPAAYADLTAGVLEALPAGPVDAVGFSLGALTLLRLAVDHPDRIHRLVLAGIGRNAVEGTDAQSHRRLVAALEGEPADDDNMSRLFVQYADQPGNDRAALTAIMKREREPFTESELGRVTCPTLVVIGDKDFAGPGEPLSTLLPNSRLVTLRGVDHFATPQDFGFFDAALEFVGALPS</sequence>
<dbReference type="SUPFAM" id="SSF53474">
    <property type="entry name" value="alpha/beta-Hydrolases"/>
    <property type="match status" value="1"/>
</dbReference>
<dbReference type="EMBL" id="CAEZTS010000240">
    <property type="protein sequence ID" value="CAB4596230.1"/>
    <property type="molecule type" value="Genomic_DNA"/>
</dbReference>
<organism evidence="2">
    <name type="scientific">freshwater metagenome</name>
    <dbReference type="NCBI Taxonomy" id="449393"/>
    <lineage>
        <taxon>unclassified sequences</taxon>
        <taxon>metagenomes</taxon>
        <taxon>ecological metagenomes</taxon>
    </lineage>
</organism>
<evidence type="ECO:0000313" key="2">
    <source>
        <dbReference type="EMBL" id="CAB4596230.1"/>
    </source>
</evidence>
<dbReference type="InterPro" id="IPR000073">
    <property type="entry name" value="AB_hydrolase_1"/>
</dbReference>
<dbReference type="InterPro" id="IPR029058">
    <property type="entry name" value="AB_hydrolase_fold"/>
</dbReference>
<gene>
    <name evidence="2" type="ORF">UFOPK1722_01914</name>
</gene>
<dbReference type="PANTHER" id="PTHR43689">
    <property type="entry name" value="HYDROLASE"/>
    <property type="match status" value="1"/>
</dbReference>
<dbReference type="Pfam" id="PF00561">
    <property type="entry name" value="Abhydrolase_1"/>
    <property type="match status" value="1"/>
</dbReference>
<protein>
    <submittedName>
        <fullName evidence="2">Unannotated protein</fullName>
    </submittedName>
</protein>
<dbReference type="Gene3D" id="3.40.50.1820">
    <property type="entry name" value="alpha/beta hydrolase"/>
    <property type="match status" value="1"/>
</dbReference>
<proteinExistence type="predicted"/>
<name>A0A6J6G6Q6_9ZZZZ</name>
<accession>A0A6J6G6Q6</accession>